<dbReference type="PANTHER" id="PTHR11091:SF0">
    <property type="entry name" value="MALATE DEHYDROGENASE"/>
    <property type="match status" value="1"/>
</dbReference>
<dbReference type="EC" id="1.1.1.-" evidence="3"/>
<name>A0A2Z4ABB9_9BACT</name>
<dbReference type="Gene3D" id="1.10.1530.10">
    <property type="match status" value="1"/>
</dbReference>
<reference evidence="3 4" key="1">
    <citation type="submission" date="2018-06" db="EMBL/GenBank/DDBJ databases">
        <title>Draft Genome Sequence of a Novel Marine Bacterium Related to the Verrucomicrobia.</title>
        <authorList>
            <person name="Vosseberg J."/>
            <person name="Martijn J."/>
            <person name="Ettema T.J.G."/>
        </authorList>
    </citation>
    <scope>NUCLEOTIDE SEQUENCE [LARGE SCALE GENOMIC DNA]</scope>
    <source>
        <strain evidence="3">TARA_B100001123</strain>
    </source>
</reference>
<protein>
    <submittedName>
        <fullName evidence="3">Hydroxycarboxylate dehydrogenase B</fullName>
        <ecNumber evidence="3">1.1.1.-</ecNumber>
    </submittedName>
</protein>
<dbReference type="KEGG" id="mtar:DF168_00414"/>
<dbReference type="Proteomes" id="UP000247465">
    <property type="component" value="Chromosome"/>
</dbReference>
<proteinExistence type="inferred from homology"/>
<evidence type="ECO:0000256" key="1">
    <source>
        <dbReference type="ARBA" id="ARBA00006056"/>
    </source>
</evidence>
<dbReference type="GO" id="GO:0016491">
    <property type="term" value="F:oxidoreductase activity"/>
    <property type="evidence" value="ECO:0007669"/>
    <property type="project" value="UniProtKB-KW"/>
</dbReference>
<dbReference type="InterPro" id="IPR043143">
    <property type="entry name" value="Mal/L-sulf/L-lact_DH-like_NADP"/>
</dbReference>
<dbReference type="InterPro" id="IPR036111">
    <property type="entry name" value="Mal/L-sulfo/L-lacto_DH-like_sf"/>
</dbReference>
<dbReference type="Gene3D" id="3.30.1370.60">
    <property type="entry name" value="Hypothetical oxidoreductase yiak, domain 2"/>
    <property type="match status" value="1"/>
</dbReference>
<gene>
    <name evidence="3" type="primary">hcxB_2</name>
    <name evidence="3" type="ORF">DF168_00414</name>
</gene>
<dbReference type="PANTHER" id="PTHR11091">
    <property type="entry name" value="OXIDOREDUCTASE-RELATED"/>
    <property type="match status" value="1"/>
</dbReference>
<evidence type="ECO:0000313" key="3">
    <source>
        <dbReference type="EMBL" id="AWT59233.1"/>
    </source>
</evidence>
<keyword evidence="2 3" id="KW-0560">Oxidoreductase</keyword>
<dbReference type="EMBL" id="CP029803">
    <property type="protein sequence ID" value="AWT59233.1"/>
    <property type="molecule type" value="Genomic_DNA"/>
</dbReference>
<dbReference type="SUPFAM" id="SSF89733">
    <property type="entry name" value="L-sulfolactate dehydrogenase-like"/>
    <property type="match status" value="1"/>
</dbReference>
<dbReference type="Pfam" id="PF02615">
    <property type="entry name" value="Ldh_2"/>
    <property type="match status" value="1"/>
</dbReference>
<sequence length="355" mass="38251">MPIFTNEQLIRIATDIFVGAGTSRKNARIVAELLADANCTGHDSHGIIRIPQYLDSVEKGHLVTNAEVEVIQDNPLTSIVDGNWGFGQVAMTHAVEIGLEKARSNGLSAVAVRHSNHIGRLGSYVHHLACEGMIGLLFVNAVGIPSFRMAPWGGTEPRLSTDPIAFGIPRSSGEPIVMDMTSTVVAEGKVRVKRNRNETTPEGWLLDSMGRPTNDPNKLYEDPPGSILPLGGTTAGHKGYGLNIVIELLAGILSGTGAVGSNVDQISNGVLLVTLDIAQFLSLEDYYRQADKFIEHVKSSPPAEGFEEILLPGDIEIKVKGKLQDEGIFVEDDTWNQILEWGGKFNVDVRASAAL</sequence>
<evidence type="ECO:0000313" key="4">
    <source>
        <dbReference type="Proteomes" id="UP000247465"/>
    </source>
</evidence>
<dbReference type="InterPro" id="IPR003767">
    <property type="entry name" value="Malate/L-lactate_DH-like"/>
</dbReference>
<dbReference type="InterPro" id="IPR043144">
    <property type="entry name" value="Mal/L-sulf/L-lact_DH-like_ah"/>
</dbReference>
<organism evidence="3 4">
    <name type="scientific">Candidatus Moanibacter tarae</name>
    <dbReference type="NCBI Taxonomy" id="2200854"/>
    <lineage>
        <taxon>Bacteria</taxon>
        <taxon>Pseudomonadati</taxon>
        <taxon>Verrucomicrobiota</taxon>
        <taxon>Opitutia</taxon>
        <taxon>Puniceicoccales</taxon>
        <taxon>Puniceicoccales incertae sedis</taxon>
        <taxon>Candidatus Moanibacter</taxon>
    </lineage>
</organism>
<comment type="similarity">
    <text evidence="1">Belongs to the LDH2/MDH2 oxidoreductase family.</text>
</comment>
<dbReference type="AlphaFoldDB" id="A0A2Z4ABB9"/>
<accession>A0A2Z4ABB9</accession>
<evidence type="ECO:0000256" key="2">
    <source>
        <dbReference type="ARBA" id="ARBA00023002"/>
    </source>
</evidence>